<dbReference type="UniPathway" id="UPA00085"/>
<organism evidence="15 16">
    <name type="scientific">Corynebacterium deserti GIMN1.010</name>
    <dbReference type="NCBI Taxonomy" id="931089"/>
    <lineage>
        <taxon>Bacteria</taxon>
        <taxon>Bacillati</taxon>
        <taxon>Actinomycetota</taxon>
        <taxon>Actinomycetes</taxon>
        <taxon>Mycobacteriales</taxon>
        <taxon>Corynebacteriaceae</taxon>
        <taxon>Corynebacterium</taxon>
    </lineage>
</organism>
<dbReference type="PROSITE" id="PS00379">
    <property type="entry name" value="CDP_ALCOHOL_P_TRANSF"/>
    <property type="match status" value="1"/>
</dbReference>
<reference evidence="15 16" key="1">
    <citation type="submission" date="2014-08" db="EMBL/GenBank/DDBJ databases">
        <title>Complete genome sequence of Corynebacterium deserti GIMN1.010 (=DSM 45689), isolated from desert sand in western China.</title>
        <authorList>
            <person name="Ruckert C."/>
            <person name="Albersmeier A."/>
            <person name="Kalinowski J."/>
        </authorList>
    </citation>
    <scope>NUCLEOTIDE SEQUENCE [LARGE SCALE GENOMIC DNA]</scope>
    <source>
        <strain evidence="15 16">GIMN1.010</strain>
    </source>
</reference>
<accession>A0A0M4CJX0</accession>
<feature type="transmembrane region" description="Helical" evidence="14">
    <location>
        <begin position="41"/>
        <end position="58"/>
    </location>
</feature>
<keyword evidence="5 13" id="KW-0808">Transferase</keyword>
<evidence type="ECO:0000256" key="13">
    <source>
        <dbReference type="RuleBase" id="RU003750"/>
    </source>
</evidence>
<comment type="similarity">
    <text evidence="3 13">Belongs to the CDP-alcohol phosphatidyltransferase class-I family.</text>
</comment>
<evidence type="ECO:0000256" key="8">
    <source>
        <dbReference type="ARBA" id="ARBA00023098"/>
    </source>
</evidence>
<dbReference type="EMBL" id="CP009220">
    <property type="protein sequence ID" value="ALC06151.1"/>
    <property type="molecule type" value="Genomic_DNA"/>
</dbReference>
<evidence type="ECO:0000256" key="7">
    <source>
        <dbReference type="ARBA" id="ARBA00022989"/>
    </source>
</evidence>
<dbReference type="PIRSF" id="PIRSF000847">
    <property type="entry name" value="Phos_ph_gly_syn"/>
    <property type="match status" value="1"/>
</dbReference>
<evidence type="ECO:0000256" key="10">
    <source>
        <dbReference type="ARBA" id="ARBA00023209"/>
    </source>
</evidence>
<evidence type="ECO:0000256" key="5">
    <source>
        <dbReference type="ARBA" id="ARBA00022679"/>
    </source>
</evidence>
<proteinExistence type="inferred from homology"/>
<keyword evidence="8" id="KW-0443">Lipid metabolism</keyword>
<dbReference type="OrthoDB" id="9796672at2"/>
<dbReference type="KEGG" id="cdx:CDES_08795"/>
<comment type="pathway">
    <text evidence="2">Lipid metabolism; phospholipid metabolism.</text>
</comment>
<dbReference type="GO" id="GO:0046474">
    <property type="term" value="P:glycerophospholipid biosynthetic process"/>
    <property type="evidence" value="ECO:0007669"/>
    <property type="project" value="TreeGrafter"/>
</dbReference>
<comment type="subcellular location">
    <subcellularLocation>
        <location evidence="1">Membrane</location>
        <topology evidence="1">Multi-pass membrane protein</topology>
    </subcellularLocation>
</comment>
<name>A0A0M4CJX0_9CORY</name>
<evidence type="ECO:0000256" key="1">
    <source>
        <dbReference type="ARBA" id="ARBA00004141"/>
    </source>
</evidence>
<dbReference type="PATRIC" id="fig|931089.4.peg.1771"/>
<evidence type="ECO:0000256" key="11">
    <source>
        <dbReference type="ARBA" id="ARBA00023264"/>
    </source>
</evidence>
<dbReference type="InterPro" id="IPR004570">
    <property type="entry name" value="Phosphatidylglycerol_P_synth"/>
</dbReference>
<dbReference type="RefSeq" id="WP_053545133.1">
    <property type="nucleotide sequence ID" value="NZ_CP009220.1"/>
</dbReference>
<keyword evidence="16" id="KW-1185">Reference proteome</keyword>
<gene>
    <name evidence="15" type="ORF">CDES_08795</name>
</gene>
<protein>
    <recommendedName>
        <fullName evidence="12">CDP-diacylglycerol--glycerol-3-phosphate 3-phosphatidyltransferase</fullName>
        <ecNumber evidence="12">2.7.8.5</ecNumber>
    </recommendedName>
</protein>
<evidence type="ECO:0000256" key="4">
    <source>
        <dbReference type="ARBA" id="ARBA00022516"/>
    </source>
</evidence>
<feature type="transmembrane region" description="Helical" evidence="14">
    <location>
        <begin position="109"/>
        <end position="134"/>
    </location>
</feature>
<dbReference type="InterPro" id="IPR000462">
    <property type="entry name" value="CDP-OH_P_trans"/>
</dbReference>
<evidence type="ECO:0000256" key="6">
    <source>
        <dbReference type="ARBA" id="ARBA00022692"/>
    </source>
</evidence>
<dbReference type="AlphaFoldDB" id="A0A0M4CJX0"/>
<keyword evidence="11" id="KW-1208">Phospholipid metabolism</keyword>
<keyword evidence="4" id="KW-0444">Lipid biosynthesis</keyword>
<dbReference type="InterPro" id="IPR050324">
    <property type="entry name" value="CDP-alcohol_PTase-I"/>
</dbReference>
<evidence type="ECO:0000256" key="12">
    <source>
        <dbReference type="NCBIfam" id="TIGR00560"/>
    </source>
</evidence>
<keyword evidence="6 14" id="KW-0812">Transmembrane</keyword>
<dbReference type="InterPro" id="IPR048254">
    <property type="entry name" value="CDP_ALCOHOL_P_TRANSF_CS"/>
</dbReference>
<dbReference type="EC" id="2.7.8.5" evidence="12"/>
<dbReference type="Proteomes" id="UP000068067">
    <property type="component" value="Chromosome"/>
</dbReference>
<evidence type="ECO:0000256" key="3">
    <source>
        <dbReference type="ARBA" id="ARBA00010441"/>
    </source>
</evidence>
<dbReference type="GO" id="GO:0016020">
    <property type="term" value="C:membrane"/>
    <property type="evidence" value="ECO:0007669"/>
    <property type="project" value="UniProtKB-SubCell"/>
</dbReference>
<evidence type="ECO:0000256" key="2">
    <source>
        <dbReference type="ARBA" id="ARBA00005074"/>
    </source>
</evidence>
<dbReference type="PANTHER" id="PTHR14269">
    <property type="entry name" value="CDP-DIACYLGLYCEROL--GLYCEROL-3-PHOSPHATE 3-PHOSPHATIDYLTRANSFERASE-RELATED"/>
    <property type="match status" value="1"/>
</dbReference>
<dbReference type="Gene3D" id="1.20.120.1760">
    <property type="match status" value="1"/>
</dbReference>
<evidence type="ECO:0000313" key="16">
    <source>
        <dbReference type="Proteomes" id="UP000068067"/>
    </source>
</evidence>
<dbReference type="STRING" id="931089.CDES_08795"/>
<dbReference type="NCBIfam" id="TIGR00560">
    <property type="entry name" value="pgsA"/>
    <property type="match status" value="1"/>
</dbReference>
<evidence type="ECO:0000256" key="14">
    <source>
        <dbReference type="SAM" id="Phobius"/>
    </source>
</evidence>
<feature type="transmembrane region" description="Helical" evidence="14">
    <location>
        <begin position="187"/>
        <end position="205"/>
    </location>
</feature>
<dbReference type="GO" id="GO:0008444">
    <property type="term" value="F:CDP-diacylglycerol-glycerol-3-phosphate 3-phosphatidyltransferase activity"/>
    <property type="evidence" value="ECO:0007669"/>
    <property type="project" value="UniProtKB-UniRule"/>
</dbReference>
<evidence type="ECO:0000256" key="9">
    <source>
        <dbReference type="ARBA" id="ARBA00023136"/>
    </source>
</evidence>
<keyword evidence="7 14" id="KW-1133">Transmembrane helix</keyword>
<keyword evidence="10" id="KW-0594">Phospholipid biosynthesis</keyword>
<dbReference type="InterPro" id="IPR043130">
    <property type="entry name" value="CDP-OH_PTrfase_TM_dom"/>
</dbReference>
<evidence type="ECO:0000313" key="15">
    <source>
        <dbReference type="EMBL" id="ALC06151.1"/>
    </source>
</evidence>
<sequence>MSDVSAGASGAQDSGSGSVSGSVSGSADVAAKPSNWNLPNVLTSLRIIVIPLFAWLTLKGQTENNAFAWLALVVFILLMITDKLDGDIARARGLVTDFGKIADPIADKALMTTAFVCFNIIGILPWWVTALIVLREFGITIWRFFQLRAGNVVPASKGGKLKTVLQTVAVAMYLCPFPSWMDIPSQIVMYAALIVTVVTGIQYLWDSQKSNA</sequence>
<feature type="transmembrane region" description="Helical" evidence="14">
    <location>
        <begin position="65"/>
        <end position="81"/>
    </location>
</feature>
<keyword evidence="9 14" id="KW-0472">Membrane</keyword>
<dbReference type="PANTHER" id="PTHR14269:SF52">
    <property type="entry name" value="PHOSPHATIDYLGLYCEROPHOSPHATE SYNTHASE-RELATED"/>
    <property type="match status" value="1"/>
</dbReference>
<dbReference type="Pfam" id="PF01066">
    <property type="entry name" value="CDP-OH_P_transf"/>
    <property type="match status" value="1"/>
</dbReference>